<dbReference type="InParanoid" id="A0A1S3IQY7"/>
<organism evidence="3 4">
    <name type="scientific">Lingula anatina</name>
    <name type="common">Brachiopod</name>
    <name type="synonym">Lingula unguis</name>
    <dbReference type="NCBI Taxonomy" id="7574"/>
    <lineage>
        <taxon>Eukaryota</taxon>
        <taxon>Metazoa</taxon>
        <taxon>Spiralia</taxon>
        <taxon>Lophotrochozoa</taxon>
        <taxon>Brachiopoda</taxon>
        <taxon>Linguliformea</taxon>
        <taxon>Lingulata</taxon>
        <taxon>Lingulida</taxon>
        <taxon>Linguloidea</taxon>
        <taxon>Lingulidae</taxon>
        <taxon>Lingula</taxon>
    </lineage>
</organism>
<dbReference type="AlphaFoldDB" id="A0A1S3IQY7"/>
<feature type="region of interest" description="Disordered" evidence="2">
    <location>
        <begin position="485"/>
        <end position="540"/>
    </location>
</feature>
<dbReference type="InterPro" id="IPR007145">
    <property type="entry name" value="MAP65_Ase1_PRC1"/>
</dbReference>
<sequence length="622" mass="72322">MSARSHEEMQQELGKCLGTTLNRLQNIWDEIGILDEQRRERTDVVFLHLRNLLEEMVKEEESLKTNLLRNVETYGADMLKLSKELAVQPYEPPDGISILQLEKELRTKVDIMQKEKHNRLKTLKKLREQDQHVCDILCTTPYYIPSGTVPSEEELNSLREHIASLEEEREKRHTVFLNTKKEIAAILEALDQCPNTSFEKDIINEEEEAFLLSKENMAALKDLHQDLSQKKQDAQDLVEKLNEQLFWLWDRLVIPQEERSAFKEANKGIKPKVIQAIRDEIARCEQLKLQNIQRFVEGIRTELSNWWDKCFYSKEKREEFTAFNDDNFTEELLEQHDVELSKVRNYYEENKALLDRVHKWQEMWCELKVFEKKAADPNRFHNNRGGALLQEEKQRKKIEKQLPKVEQEVKTAIQQWETEHSKQFLVGGVEFVDYIEQQWEIHRLEKEREKLERHQRNAKVTEEEMIFGSKPATPSAKRRFLLTPSKTPNSKMRKLNDTTKTPRSTTLIGGTVFPSPAGLPPKSAGKTMSSKTPRRLRPTQQRMQRKVLGENTQQNVVGDQSNIFSHTTLSAGGGVRGIHNASTVSIGSTITYQDFARGLGHKTRPNCRSSVIPKPCPKATYL</sequence>
<evidence type="ECO:0000256" key="1">
    <source>
        <dbReference type="SAM" id="Coils"/>
    </source>
</evidence>
<dbReference type="Gene3D" id="1.20.58.1520">
    <property type="match status" value="1"/>
</dbReference>
<reference evidence="4" key="1">
    <citation type="submission" date="2025-08" db="UniProtKB">
        <authorList>
            <consortium name="RefSeq"/>
        </authorList>
    </citation>
    <scope>IDENTIFICATION</scope>
    <source>
        <tissue evidence="4">Gonads</tissue>
    </source>
</reference>
<evidence type="ECO:0000256" key="2">
    <source>
        <dbReference type="SAM" id="MobiDB-lite"/>
    </source>
</evidence>
<dbReference type="RefSeq" id="XP_013400478.1">
    <property type="nucleotide sequence ID" value="XM_013545024.1"/>
</dbReference>
<evidence type="ECO:0000313" key="4">
    <source>
        <dbReference type="RefSeq" id="XP_013400478.1"/>
    </source>
</evidence>
<dbReference type="GO" id="GO:0051256">
    <property type="term" value="P:mitotic spindle midzone assembly"/>
    <property type="evidence" value="ECO:0007669"/>
    <property type="project" value="TreeGrafter"/>
</dbReference>
<keyword evidence="3" id="KW-1185">Reference proteome</keyword>
<keyword evidence="1" id="KW-0175">Coiled coil</keyword>
<dbReference type="Pfam" id="PF03999">
    <property type="entry name" value="MAP65_ASE1"/>
    <property type="match status" value="1"/>
</dbReference>
<feature type="compositionally biased region" description="Polar residues" evidence="2">
    <location>
        <begin position="498"/>
        <end position="508"/>
    </location>
</feature>
<evidence type="ECO:0000313" key="3">
    <source>
        <dbReference type="Proteomes" id="UP000085678"/>
    </source>
</evidence>
<name>A0A1S3IQY7_LINAN</name>
<dbReference type="STRING" id="7574.A0A1S3IQY7"/>
<accession>A0A1S3IQY7</accession>
<dbReference type="GeneID" id="106166452"/>
<dbReference type="KEGG" id="lak:106166452"/>
<dbReference type="PANTHER" id="PTHR19321">
    <property type="entry name" value="PROTEIN REGULATOR OF CYTOKINESIS 1 PRC1-RELATED"/>
    <property type="match status" value="1"/>
</dbReference>
<dbReference type="OrthoDB" id="642895at2759"/>
<dbReference type="GO" id="GO:1990023">
    <property type="term" value="C:mitotic spindle midzone"/>
    <property type="evidence" value="ECO:0007669"/>
    <property type="project" value="TreeGrafter"/>
</dbReference>
<dbReference type="Proteomes" id="UP000085678">
    <property type="component" value="Unplaced"/>
</dbReference>
<protein>
    <submittedName>
        <fullName evidence="4">Protein regulator of cytokinesis 1-like isoform X1</fullName>
    </submittedName>
</protein>
<gene>
    <name evidence="4" type="primary">LOC106166452</name>
</gene>
<dbReference type="GO" id="GO:0008017">
    <property type="term" value="F:microtubule binding"/>
    <property type="evidence" value="ECO:0007669"/>
    <property type="project" value="InterPro"/>
</dbReference>
<dbReference type="PANTHER" id="PTHR19321:SF41">
    <property type="entry name" value="FASCETTO-RELATED"/>
    <property type="match status" value="1"/>
</dbReference>
<dbReference type="GO" id="GO:0005737">
    <property type="term" value="C:cytoplasm"/>
    <property type="evidence" value="ECO:0007669"/>
    <property type="project" value="TreeGrafter"/>
</dbReference>
<dbReference type="FunCoup" id="A0A1S3IQY7">
    <property type="interactions" value="1317"/>
</dbReference>
<feature type="coiled-coil region" evidence="1">
    <location>
        <begin position="388"/>
        <end position="464"/>
    </location>
</feature>
<feature type="coiled-coil region" evidence="1">
    <location>
        <begin position="217"/>
        <end position="244"/>
    </location>
</feature>
<proteinExistence type="predicted"/>